<feature type="transmembrane region" description="Helical" evidence="9">
    <location>
        <begin position="12"/>
        <end position="32"/>
    </location>
</feature>
<dbReference type="InterPro" id="IPR001128">
    <property type="entry name" value="Cyt_P450"/>
</dbReference>
<evidence type="ECO:0000256" key="6">
    <source>
        <dbReference type="ARBA" id="ARBA00023033"/>
    </source>
</evidence>
<keyword evidence="6 8" id="KW-0503">Monooxygenase</keyword>
<dbReference type="Pfam" id="PF00067">
    <property type="entry name" value="p450"/>
    <property type="match status" value="1"/>
</dbReference>
<keyword evidence="9" id="KW-1133">Transmembrane helix</keyword>
<evidence type="ECO:0000256" key="1">
    <source>
        <dbReference type="ARBA" id="ARBA00010617"/>
    </source>
</evidence>
<dbReference type="OMA" id="VHYVVTQ"/>
<dbReference type="GO" id="GO:0020037">
    <property type="term" value="F:heme binding"/>
    <property type="evidence" value="ECO:0007669"/>
    <property type="project" value="InterPro"/>
</dbReference>
<evidence type="ECO:0000256" key="9">
    <source>
        <dbReference type="SAM" id="Phobius"/>
    </source>
</evidence>
<evidence type="ECO:0000313" key="10">
    <source>
        <dbReference type="EnsemblMetazoa" id="XP_038071201.1"/>
    </source>
</evidence>
<dbReference type="GO" id="GO:0004497">
    <property type="term" value="F:monooxygenase activity"/>
    <property type="evidence" value="ECO:0007669"/>
    <property type="project" value="UniProtKB-KW"/>
</dbReference>
<dbReference type="SUPFAM" id="SSF48264">
    <property type="entry name" value="Cytochrome P450"/>
    <property type="match status" value="1"/>
</dbReference>
<dbReference type="OrthoDB" id="1372046at2759"/>
<comment type="similarity">
    <text evidence="1 8">Belongs to the cytochrome P450 family.</text>
</comment>
<keyword evidence="4 8" id="KW-0560">Oxidoreductase</keyword>
<dbReference type="GO" id="GO:0016705">
    <property type="term" value="F:oxidoreductase activity, acting on paired donors, with incorporation or reduction of molecular oxygen"/>
    <property type="evidence" value="ECO:0007669"/>
    <property type="project" value="InterPro"/>
</dbReference>
<keyword evidence="9" id="KW-0812">Transmembrane</keyword>
<dbReference type="RefSeq" id="XP_038071201.1">
    <property type="nucleotide sequence ID" value="XM_038215273.1"/>
</dbReference>
<dbReference type="EnsemblMetazoa" id="XM_038215275.1">
    <property type="protein sequence ID" value="XP_038071203.1"/>
    <property type="gene ID" value="LOC119740072"/>
</dbReference>
<dbReference type="RefSeq" id="XP_038071203.1">
    <property type="nucleotide sequence ID" value="XM_038215275.1"/>
</dbReference>
<evidence type="ECO:0000256" key="7">
    <source>
        <dbReference type="PIRSR" id="PIRSR602403-1"/>
    </source>
</evidence>
<keyword evidence="3 7" id="KW-0479">Metal-binding</keyword>
<evidence type="ECO:0000256" key="4">
    <source>
        <dbReference type="ARBA" id="ARBA00023002"/>
    </source>
</evidence>
<dbReference type="InterPro" id="IPR036396">
    <property type="entry name" value="Cyt_P450_sf"/>
</dbReference>
<name>A0A914B4J6_PATMI</name>
<feature type="binding site" description="axial binding residue" evidence="7">
    <location>
        <position position="437"/>
    </location>
    <ligand>
        <name>heme</name>
        <dbReference type="ChEBI" id="CHEBI:30413"/>
    </ligand>
    <ligandPart>
        <name>Fe</name>
        <dbReference type="ChEBI" id="CHEBI:18248"/>
    </ligandPart>
</feature>
<keyword evidence="5 7" id="KW-0408">Iron</keyword>
<dbReference type="Proteomes" id="UP000887568">
    <property type="component" value="Unplaced"/>
</dbReference>
<evidence type="ECO:0000256" key="3">
    <source>
        <dbReference type="ARBA" id="ARBA00022723"/>
    </source>
</evidence>
<dbReference type="AlphaFoldDB" id="A0A914B4J6"/>
<reference evidence="10" key="1">
    <citation type="submission" date="2022-11" db="UniProtKB">
        <authorList>
            <consortium name="EnsemblMetazoa"/>
        </authorList>
    </citation>
    <scope>IDENTIFICATION</scope>
</reference>
<organism evidence="10 11">
    <name type="scientific">Patiria miniata</name>
    <name type="common">Bat star</name>
    <name type="synonym">Asterina miniata</name>
    <dbReference type="NCBI Taxonomy" id="46514"/>
    <lineage>
        <taxon>Eukaryota</taxon>
        <taxon>Metazoa</taxon>
        <taxon>Echinodermata</taxon>
        <taxon>Eleutherozoa</taxon>
        <taxon>Asterozoa</taxon>
        <taxon>Asteroidea</taxon>
        <taxon>Valvatacea</taxon>
        <taxon>Valvatida</taxon>
        <taxon>Asterinidae</taxon>
        <taxon>Patiria</taxon>
    </lineage>
</organism>
<dbReference type="PROSITE" id="PS00086">
    <property type="entry name" value="CYTOCHROME_P450"/>
    <property type="match status" value="1"/>
</dbReference>
<evidence type="ECO:0008006" key="12">
    <source>
        <dbReference type="Google" id="ProtNLM"/>
    </source>
</evidence>
<proteinExistence type="inferred from homology"/>
<dbReference type="InterPro" id="IPR002403">
    <property type="entry name" value="Cyt_P450_E_grp-IV"/>
</dbReference>
<keyword evidence="9" id="KW-0472">Membrane</keyword>
<keyword evidence="2 7" id="KW-0349">Heme</keyword>
<keyword evidence="11" id="KW-1185">Reference proteome</keyword>
<dbReference type="PANTHER" id="PTHR24286:SF384">
    <property type="entry name" value="P450, PUTATIVE (EUROFUNG)-RELATED"/>
    <property type="match status" value="1"/>
</dbReference>
<dbReference type="GO" id="GO:0005506">
    <property type="term" value="F:iron ion binding"/>
    <property type="evidence" value="ECO:0007669"/>
    <property type="project" value="InterPro"/>
</dbReference>
<dbReference type="GO" id="GO:0034653">
    <property type="term" value="P:retinoic acid catabolic process"/>
    <property type="evidence" value="ECO:0007669"/>
    <property type="project" value="UniProtKB-ARBA"/>
</dbReference>
<dbReference type="GO" id="GO:0016125">
    <property type="term" value="P:sterol metabolic process"/>
    <property type="evidence" value="ECO:0007669"/>
    <property type="project" value="TreeGrafter"/>
</dbReference>
<protein>
    <recommendedName>
        <fullName evidence="12">Cytochrome P450</fullName>
    </recommendedName>
</protein>
<evidence type="ECO:0000313" key="11">
    <source>
        <dbReference type="Proteomes" id="UP000887568"/>
    </source>
</evidence>
<comment type="cofactor">
    <cofactor evidence="7">
        <name>heme</name>
        <dbReference type="ChEBI" id="CHEBI:30413"/>
    </cofactor>
</comment>
<accession>A0A914B4J6</accession>
<dbReference type="InterPro" id="IPR017972">
    <property type="entry name" value="Cyt_P450_CS"/>
</dbReference>
<sequence length="518" mass="57720">MTPDTPMIGTVGQYIVPLALPLLLPMVLLLVMRRLWYEYFFLSRDPAFDTPLPDGGMGWPLIGETISFALQGSDFYDKKFQQHGRIFKTHLFGRPTVRVRGADNIRKILHGENDIVTSYWPTTTRIIFGSDCLSQSQGPYHTRLRKHVASAFSHTALSGYVSLVQPLIIETINDWCKATNGVAVYPECRALTFRVAGKVLCGFDCSKSETASLIDYFEDIVYCLFCLPINIPGGGFNKGLKARDLIAKRIKENILRKMDNDDTQDALRILMEQDTETGEIPSTPAIVANAIDLLVAGYASTASAACSILRDLHNNKHVLARVRRELADHGMTQAGSPLSLEDMNQLKYVSNVVKEILRMSPPIGAAFRKALRTFELDGKQIPAGWTVLYSIRETVGLSDTFADKAKFDPDRFSSERCEDRNGDRYNYCIFGGGPRSCIGKSFAVMLMRMMVIELARSCDWELLKPDSLKMTQLPTPHPVDGMPVKFTALNNVDHNSNSFVFTECESENASDSIQSSGP</sequence>
<dbReference type="PANTHER" id="PTHR24286">
    <property type="entry name" value="CYTOCHROME P450 26"/>
    <property type="match status" value="1"/>
</dbReference>
<evidence type="ECO:0000256" key="8">
    <source>
        <dbReference type="RuleBase" id="RU000461"/>
    </source>
</evidence>
<dbReference type="Gene3D" id="1.10.630.10">
    <property type="entry name" value="Cytochrome P450"/>
    <property type="match status" value="1"/>
</dbReference>
<dbReference type="GeneID" id="119740072"/>
<evidence type="ECO:0000256" key="2">
    <source>
        <dbReference type="ARBA" id="ARBA00022617"/>
    </source>
</evidence>
<dbReference type="EnsemblMetazoa" id="XM_038215273.1">
    <property type="protein sequence ID" value="XP_038071201.1"/>
    <property type="gene ID" value="LOC119740072"/>
</dbReference>
<dbReference type="PRINTS" id="PR00465">
    <property type="entry name" value="EP450IV"/>
</dbReference>
<evidence type="ECO:0000256" key="5">
    <source>
        <dbReference type="ARBA" id="ARBA00023004"/>
    </source>
</evidence>